<protein>
    <recommendedName>
        <fullName evidence="3">N-acetyltransferase domain-containing protein</fullName>
    </recommendedName>
</protein>
<dbReference type="GO" id="GO:0008080">
    <property type="term" value="F:N-acetyltransferase activity"/>
    <property type="evidence" value="ECO:0007669"/>
    <property type="project" value="InterPro"/>
</dbReference>
<organism evidence="4 5">
    <name type="scientific">Candidatus Terrybacteria bacterium RIFCSPLOWO2_01_FULL_40_23</name>
    <dbReference type="NCBI Taxonomy" id="1802366"/>
    <lineage>
        <taxon>Bacteria</taxon>
        <taxon>Candidatus Terryibacteriota</taxon>
    </lineage>
</organism>
<gene>
    <name evidence="4" type="ORF">A3A97_02045</name>
</gene>
<evidence type="ECO:0000313" key="4">
    <source>
        <dbReference type="EMBL" id="OHA50683.1"/>
    </source>
</evidence>
<dbReference type="GO" id="GO:0005737">
    <property type="term" value="C:cytoplasm"/>
    <property type="evidence" value="ECO:0007669"/>
    <property type="project" value="TreeGrafter"/>
</dbReference>
<comment type="caution">
    <text evidence="4">The sequence shown here is derived from an EMBL/GenBank/DDBJ whole genome shotgun (WGS) entry which is preliminary data.</text>
</comment>
<proteinExistence type="predicted"/>
<sequence length="133" mass="15487">MDKREVVKNRKISSIQFANLRITVGWNSYSEKLETALQNSYCQYSIVEEDRLIGFVRVISDHSLHAYIADLMVDPRYQKQGLGRLLLSRAVEDLKRENFPFIELIYNPELETFYKKLGFEIIGAGIIRNGKNQ</sequence>
<dbReference type="PROSITE" id="PS51186">
    <property type="entry name" value="GNAT"/>
    <property type="match status" value="1"/>
</dbReference>
<dbReference type="EMBL" id="MHSW01000031">
    <property type="protein sequence ID" value="OHA50683.1"/>
    <property type="molecule type" value="Genomic_DNA"/>
</dbReference>
<feature type="domain" description="N-acetyltransferase" evidence="3">
    <location>
        <begin position="1"/>
        <end position="133"/>
    </location>
</feature>
<dbReference type="PANTHER" id="PTHR43626:SF4">
    <property type="entry name" value="GCN5-RELATED N-ACETYLTRANSFERASE 2, CHLOROPLASTIC"/>
    <property type="match status" value="1"/>
</dbReference>
<evidence type="ECO:0000256" key="2">
    <source>
        <dbReference type="ARBA" id="ARBA00023315"/>
    </source>
</evidence>
<dbReference type="Pfam" id="PF00583">
    <property type="entry name" value="Acetyltransf_1"/>
    <property type="match status" value="1"/>
</dbReference>
<dbReference type="CDD" id="cd04301">
    <property type="entry name" value="NAT_SF"/>
    <property type="match status" value="1"/>
</dbReference>
<keyword evidence="1" id="KW-0808">Transferase</keyword>
<dbReference type="PANTHER" id="PTHR43626">
    <property type="entry name" value="ACYL-COA N-ACYLTRANSFERASE"/>
    <property type="match status" value="1"/>
</dbReference>
<accession>A0A1G2PQV5</accession>
<dbReference type="SUPFAM" id="SSF55729">
    <property type="entry name" value="Acyl-CoA N-acyltransferases (Nat)"/>
    <property type="match status" value="1"/>
</dbReference>
<keyword evidence="2" id="KW-0012">Acyltransferase</keyword>
<dbReference type="Proteomes" id="UP000176951">
    <property type="component" value="Unassembled WGS sequence"/>
</dbReference>
<name>A0A1G2PQV5_9BACT</name>
<dbReference type="InterPro" id="IPR000182">
    <property type="entry name" value="GNAT_dom"/>
</dbReference>
<reference evidence="4 5" key="1">
    <citation type="journal article" date="2016" name="Nat. Commun.">
        <title>Thousands of microbial genomes shed light on interconnected biogeochemical processes in an aquifer system.</title>
        <authorList>
            <person name="Anantharaman K."/>
            <person name="Brown C.T."/>
            <person name="Hug L.A."/>
            <person name="Sharon I."/>
            <person name="Castelle C.J."/>
            <person name="Probst A.J."/>
            <person name="Thomas B.C."/>
            <person name="Singh A."/>
            <person name="Wilkins M.J."/>
            <person name="Karaoz U."/>
            <person name="Brodie E.L."/>
            <person name="Williams K.H."/>
            <person name="Hubbard S.S."/>
            <person name="Banfield J.F."/>
        </authorList>
    </citation>
    <scope>NUCLEOTIDE SEQUENCE [LARGE SCALE GENOMIC DNA]</scope>
</reference>
<dbReference type="AlphaFoldDB" id="A0A1G2PQV5"/>
<evidence type="ECO:0000256" key="1">
    <source>
        <dbReference type="ARBA" id="ARBA00022679"/>
    </source>
</evidence>
<dbReference type="InterPro" id="IPR045039">
    <property type="entry name" value="NSI-like"/>
</dbReference>
<dbReference type="InterPro" id="IPR016181">
    <property type="entry name" value="Acyl_CoA_acyltransferase"/>
</dbReference>
<evidence type="ECO:0000259" key="3">
    <source>
        <dbReference type="PROSITE" id="PS51186"/>
    </source>
</evidence>
<evidence type="ECO:0000313" key="5">
    <source>
        <dbReference type="Proteomes" id="UP000176951"/>
    </source>
</evidence>
<dbReference type="Gene3D" id="3.40.630.30">
    <property type="match status" value="1"/>
</dbReference>